<proteinExistence type="predicted"/>
<protein>
    <submittedName>
        <fullName evidence="1">Uncharacterized protein</fullName>
    </submittedName>
</protein>
<gene>
    <name evidence="1" type="ORF">ABT317_01140</name>
</gene>
<name>A0ABV1VUT2_9ACTN</name>
<dbReference type="Proteomes" id="UP001458415">
    <property type="component" value="Unassembled WGS sequence"/>
</dbReference>
<sequence length="73" mass="8065">MRLHTGLPDGVARGLELNILAALLDAGERPIRGQEYFPDHTLALILDLVDNHPAIRPQSVVIPAPRRGQLPLW</sequence>
<dbReference type="EMBL" id="JBEPCU010000006">
    <property type="protein sequence ID" value="MER6975700.1"/>
    <property type="molecule type" value="Genomic_DNA"/>
</dbReference>
<accession>A0ABV1VUT2</accession>
<keyword evidence="2" id="KW-1185">Reference proteome</keyword>
<dbReference type="RefSeq" id="WP_086729477.1">
    <property type="nucleotide sequence ID" value="NZ_MUBM01000319.1"/>
</dbReference>
<comment type="caution">
    <text evidence="1">The sequence shown here is derived from an EMBL/GenBank/DDBJ whole genome shotgun (WGS) entry which is preliminary data.</text>
</comment>
<organism evidence="1 2">
    <name type="scientific">Streptomyces carpinensis</name>
    <dbReference type="NCBI Taxonomy" id="66369"/>
    <lineage>
        <taxon>Bacteria</taxon>
        <taxon>Bacillati</taxon>
        <taxon>Actinomycetota</taxon>
        <taxon>Actinomycetes</taxon>
        <taxon>Kitasatosporales</taxon>
        <taxon>Streptomycetaceae</taxon>
        <taxon>Streptomyces</taxon>
    </lineage>
</organism>
<evidence type="ECO:0000313" key="1">
    <source>
        <dbReference type="EMBL" id="MER6975700.1"/>
    </source>
</evidence>
<evidence type="ECO:0000313" key="2">
    <source>
        <dbReference type="Proteomes" id="UP001458415"/>
    </source>
</evidence>
<reference evidence="1 2" key="1">
    <citation type="submission" date="2024-06" db="EMBL/GenBank/DDBJ databases">
        <title>The Natural Products Discovery Center: Release of the First 8490 Sequenced Strains for Exploring Actinobacteria Biosynthetic Diversity.</title>
        <authorList>
            <person name="Kalkreuter E."/>
            <person name="Kautsar S.A."/>
            <person name="Yang D."/>
            <person name="Bader C.D."/>
            <person name="Teijaro C.N."/>
            <person name="Fluegel L."/>
            <person name="Davis C.M."/>
            <person name="Simpson J.R."/>
            <person name="Lauterbach L."/>
            <person name="Steele A.D."/>
            <person name="Gui C."/>
            <person name="Meng S."/>
            <person name="Li G."/>
            <person name="Viehrig K."/>
            <person name="Ye F."/>
            <person name="Su P."/>
            <person name="Kiefer A.F."/>
            <person name="Nichols A."/>
            <person name="Cepeda A.J."/>
            <person name="Yan W."/>
            <person name="Fan B."/>
            <person name="Jiang Y."/>
            <person name="Adhikari A."/>
            <person name="Zheng C.-J."/>
            <person name="Schuster L."/>
            <person name="Cowan T.M."/>
            <person name="Smanski M.J."/>
            <person name="Chevrette M.G."/>
            <person name="De Carvalho L.P.S."/>
            <person name="Shen B."/>
        </authorList>
    </citation>
    <scope>NUCLEOTIDE SEQUENCE [LARGE SCALE GENOMIC DNA]</scope>
    <source>
        <strain evidence="1 2">NPDC000634</strain>
    </source>
</reference>